<feature type="transmembrane region" description="Helical" evidence="1">
    <location>
        <begin position="294"/>
        <end position="313"/>
    </location>
</feature>
<evidence type="ECO:0000313" key="3">
    <source>
        <dbReference type="EMBL" id="ASP40863.1"/>
    </source>
</evidence>
<reference evidence="3 4" key="1">
    <citation type="submission" date="2017-07" db="EMBL/GenBank/DDBJ databases">
        <title>Annotated genome sequence of Bacterioplanes sanyensis isolated from Red Sea.</title>
        <authorList>
            <person name="Rehman Z.U."/>
        </authorList>
    </citation>
    <scope>NUCLEOTIDE SEQUENCE [LARGE SCALE GENOMIC DNA]</scope>
    <source>
        <strain evidence="3 4">NV9</strain>
    </source>
</reference>
<dbReference type="InterPro" id="IPR000620">
    <property type="entry name" value="EamA_dom"/>
</dbReference>
<keyword evidence="1" id="KW-0812">Transmembrane</keyword>
<dbReference type="Pfam" id="PF00892">
    <property type="entry name" value="EamA"/>
    <property type="match status" value="2"/>
</dbReference>
<dbReference type="InterPro" id="IPR037185">
    <property type="entry name" value="EmrE-like"/>
</dbReference>
<organism evidence="3 4">
    <name type="scientific">Bacterioplanes sanyensis</name>
    <dbReference type="NCBI Taxonomy" id="1249553"/>
    <lineage>
        <taxon>Bacteria</taxon>
        <taxon>Pseudomonadati</taxon>
        <taxon>Pseudomonadota</taxon>
        <taxon>Gammaproteobacteria</taxon>
        <taxon>Oceanospirillales</taxon>
        <taxon>Oceanospirillaceae</taxon>
        <taxon>Bacterioplanes</taxon>
    </lineage>
</organism>
<dbReference type="SUPFAM" id="SSF103481">
    <property type="entry name" value="Multidrug resistance efflux transporter EmrE"/>
    <property type="match status" value="2"/>
</dbReference>
<feature type="domain" description="EamA" evidence="2">
    <location>
        <begin position="11"/>
        <end position="139"/>
    </location>
</feature>
<evidence type="ECO:0000256" key="1">
    <source>
        <dbReference type="SAM" id="Phobius"/>
    </source>
</evidence>
<feature type="transmembrane region" description="Helical" evidence="1">
    <location>
        <begin position="37"/>
        <end position="54"/>
    </location>
</feature>
<feature type="transmembrane region" description="Helical" evidence="1">
    <location>
        <begin position="209"/>
        <end position="227"/>
    </location>
</feature>
<evidence type="ECO:0000259" key="2">
    <source>
        <dbReference type="Pfam" id="PF00892"/>
    </source>
</evidence>
<accession>A0A222FRM5</accession>
<feature type="transmembrane region" description="Helical" evidence="1">
    <location>
        <begin position="122"/>
        <end position="144"/>
    </location>
</feature>
<protein>
    <submittedName>
        <fullName evidence="3">EamA family transporter</fullName>
    </submittedName>
</protein>
<dbReference type="PANTHER" id="PTHR22911:SF76">
    <property type="entry name" value="EAMA DOMAIN-CONTAINING PROTEIN"/>
    <property type="match status" value="1"/>
</dbReference>
<sequence length="320" mass="34192">MTAAQKATWIGSISILLWGTLALMTRLTDGEIPPFQLMAMTFFIAFLLMAVNWWRQGDSGLRYLRQPRLAWLLGVGGYFGYHFCYFRAMQLAPAVEVSLLAYLWPLLIVLLSALLPGERLRWAHCVGALLALAGCWLLLAGTGAPSTEISADMDIGTGVETGGQTGGETGAETNPDYIFGYALALGCAVIWSGYSVASRTTKSVPTAAVGWFCLVTAVLAAVCHVLWESFVWPSQWQHWLGIIGLGLGPVGIAFFTWDYGVKHGHIQLLGVLAYAAPLISVVLLLLAGEGQWSVGLLLACIAIVGGSLLAGMAKRSSAAV</sequence>
<evidence type="ECO:0000313" key="4">
    <source>
        <dbReference type="Proteomes" id="UP000202440"/>
    </source>
</evidence>
<dbReference type="KEGG" id="bsan:CHH28_07725"/>
<dbReference type="Proteomes" id="UP000202440">
    <property type="component" value="Chromosome"/>
</dbReference>
<dbReference type="EMBL" id="CP022530">
    <property type="protein sequence ID" value="ASP40863.1"/>
    <property type="molecule type" value="Genomic_DNA"/>
</dbReference>
<name>A0A222FRM5_9GAMM</name>
<feature type="transmembrane region" description="Helical" evidence="1">
    <location>
        <begin position="94"/>
        <end position="115"/>
    </location>
</feature>
<dbReference type="PANTHER" id="PTHR22911">
    <property type="entry name" value="ACYL-MALONYL CONDENSING ENZYME-RELATED"/>
    <property type="match status" value="1"/>
</dbReference>
<dbReference type="RefSeq" id="WP_094062015.1">
    <property type="nucleotide sequence ID" value="NZ_CP022530.1"/>
</dbReference>
<dbReference type="AlphaFoldDB" id="A0A222FRM5"/>
<feature type="transmembrane region" description="Helical" evidence="1">
    <location>
        <begin position="7"/>
        <end position="25"/>
    </location>
</feature>
<feature type="domain" description="EamA" evidence="2">
    <location>
        <begin position="179"/>
        <end position="310"/>
    </location>
</feature>
<keyword evidence="1" id="KW-1133">Transmembrane helix</keyword>
<keyword evidence="4" id="KW-1185">Reference proteome</keyword>
<feature type="transmembrane region" description="Helical" evidence="1">
    <location>
        <begin position="269"/>
        <end position="288"/>
    </location>
</feature>
<feature type="transmembrane region" description="Helical" evidence="1">
    <location>
        <begin position="69"/>
        <end position="88"/>
    </location>
</feature>
<feature type="transmembrane region" description="Helical" evidence="1">
    <location>
        <begin position="239"/>
        <end position="257"/>
    </location>
</feature>
<proteinExistence type="predicted"/>
<keyword evidence="1" id="KW-0472">Membrane</keyword>
<feature type="transmembrane region" description="Helical" evidence="1">
    <location>
        <begin position="178"/>
        <end position="197"/>
    </location>
</feature>
<gene>
    <name evidence="3" type="ORF">CHH28_07725</name>
</gene>
<dbReference type="GO" id="GO:0016020">
    <property type="term" value="C:membrane"/>
    <property type="evidence" value="ECO:0007669"/>
    <property type="project" value="InterPro"/>
</dbReference>
<dbReference type="OrthoDB" id="7065924at2"/>